<accession>A0A1E5VPV2</accession>
<dbReference type="EMBL" id="LWDX02033118">
    <property type="protein sequence ID" value="OEL27168.1"/>
    <property type="molecule type" value="Genomic_DNA"/>
</dbReference>
<evidence type="ECO:0000313" key="1">
    <source>
        <dbReference type="EMBL" id="OEL27168.1"/>
    </source>
</evidence>
<sequence length="261" mass="29076">MHRSSLSGSDGGKHTAYTVLVWHIATIIVEVSHPSQPPSDDLQEDHKIAATHLSRYCAYLVAFCPELLPGDGEWYKKLYRDVKRDADRVMAAAPPKAGRYQKLVELLLSVDSNHHEVLKNGARLGKQLVESGTAWEALARFWSEMIVYVAPSENLKRHAEAISRGGELITLLCALLAHAGIIVPITTVMPDKSSLPFLYSYRKKEVPCPSLENGMSMIPHQVNQKMILALTASIMYWSLQKQPQSQFRAIQHAASVTIQSH</sequence>
<keyword evidence="2" id="KW-1185">Reference proteome</keyword>
<organism evidence="1 2">
    <name type="scientific">Dichanthelium oligosanthes</name>
    <dbReference type="NCBI Taxonomy" id="888268"/>
    <lineage>
        <taxon>Eukaryota</taxon>
        <taxon>Viridiplantae</taxon>
        <taxon>Streptophyta</taxon>
        <taxon>Embryophyta</taxon>
        <taxon>Tracheophyta</taxon>
        <taxon>Spermatophyta</taxon>
        <taxon>Magnoliopsida</taxon>
        <taxon>Liliopsida</taxon>
        <taxon>Poales</taxon>
        <taxon>Poaceae</taxon>
        <taxon>PACMAD clade</taxon>
        <taxon>Panicoideae</taxon>
        <taxon>Panicodae</taxon>
        <taxon>Paniceae</taxon>
        <taxon>Dichantheliinae</taxon>
        <taxon>Dichanthelium</taxon>
    </lineage>
</organism>
<protein>
    <submittedName>
        <fullName evidence="1">Uncharacterized protein</fullName>
    </submittedName>
</protein>
<name>A0A1E5VPV2_9POAL</name>
<reference evidence="1 2" key="1">
    <citation type="submission" date="2016-09" db="EMBL/GenBank/DDBJ databases">
        <title>The draft genome of Dichanthelium oligosanthes: A C3 panicoid grass species.</title>
        <authorList>
            <person name="Studer A.J."/>
            <person name="Schnable J.C."/>
            <person name="Brutnell T.P."/>
        </authorList>
    </citation>
    <scope>NUCLEOTIDE SEQUENCE [LARGE SCALE GENOMIC DNA]</scope>
    <source>
        <strain evidence="2">cv. Kellogg 1175</strain>
        <tissue evidence="1">Leaf</tissue>
    </source>
</reference>
<comment type="caution">
    <text evidence="1">The sequence shown here is derived from an EMBL/GenBank/DDBJ whole genome shotgun (WGS) entry which is preliminary data.</text>
</comment>
<dbReference type="AlphaFoldDB" id="A0A1E5VPV2"/>
<dbReference type="Pfam" id="PF04578">
    <property type="entry name" value="DUF594"/>
    <property type="match status" value="1"/>
</dbReference>
<evidence type="ECO:0000313" key="2">
    <source>
        <dbReference type="Proteomes" id="UP000095767"/>
    </source>
</evidence>
<dbReference type="STRING" id="888268.A0A1E5VPV2"/>
<gene>
    <name evidence="1" type="ORF">BAE44_0011814</name>
</gene>
<dbReference type="OrthoDB" id="693467at2759"/>
<proteinExistence type="predicted"/>
<dbReference type="InterPro" id="IPR007658">
    <property type="entry name" value="DUF594"/>
</dbReference>
<dbReference type="PANTHER" id="PTHR31325">
    <property type="entry name" value="OS01G0798800 PROTEIN-RELATED"/>
    <property type="match status" value="1"/>
</dbReference>
<dbReference type="Proteomes" id="UP000095767">
    <property type="component" value="Unassembled WGS sequence"/>
</dbReference>